<organism evidence="1">
    <name type="scientific">Anguilla anguilla</name>
    <name type="common">European freshwater eel</name>
    <name type="synonym">Muraena anguilla</name>
    <dbReference type="NCBI Taxonomy" id="7936"/>
    <lineage>
        <taxon>Eukaryota</taxon>
        <taxon>Metazoa</taxon>
        <taxon>Chordata</taxon>
        <taxon>Craniata</taxon>
        <taxon>Vertebrata</taxon>
        <taxon>Euteleostomi</taxon>
        <taxon>Actinopterygii</taxon>
        <taxon>Neopterygii</taxon>
        <taxon>Teleostei</taxon>
        <taxon>Anguilliformes</taxon>
        <taxon>Anguillidae</taxon>
        <taxon>Anguilla</taxon>
    </lineage>
</organism>
<dbReference type="AlphaFoldDB" id="A0A0E9SIF9"/>
<evidence type="ECO:0000313" key="1">
    <source>
        <dbReference type="EMBL" id="JAH41027.1"/>
    </source>
</evidence>
<reference evidence="1" key="2">
    <citation type="journal article" date="2015" name="Fish Shellfish Immunol.">
        <title>Early steps in the European eel (Anguilla anguilla)-Vibrio vulnificus interaction in the gills: Role of the RtxA13 toxin.</title>
        <authorList>
            <person name="Callol A."/>
            <person name="Pajuelo D."/>
            <person name="Ebbesson L."/>
            <person name="Teles M."/>
            <person name="MacKenzie S."/>
            <person name="Amaro C."/>
        </authorList>
    </citation>
    <scope>NUCLEOTIDE SEQUENCE</scope>
</reference>
<protein>
    <submittedName>
        <fullName evidence="1">Uncharacterized protein</fullName>
    </submittedName>
</protein>
<accession>A0A0E9SIF9</accession>
<dbReference type="EMBL" id="GBXM01067550">
    <property type="protein sequence ID" value="JAH41027.1"/>
    <property type="molecule type" value="Transcribed_RNA"/>
</dbReference>
<sequence length="27" mass="3120">MYIAILSLCIPWSNATLKFKNKNCEMS</sequence>
<proteinExistence type="predicted"/>
<reference evidence="1" key="1">
    <citation type="submission" date="2014-11" db="EMBL/GenBank/DDBJ databases">
        <authorList>
            <person name="Amaro Gonzalez C."/>
        </authorList>
    </citation>
    <scope>NUCLEOTIDE SEQUENCE</scope>
</reference>
<name>A0A0E9SIF9_ANGAN</name>